<protein>
    <recommendedName>
        <fullName evidence="3">DUF2806 domain-containing protein</fullName>
    </recommendedName>
</protein>
<dbReference type="HOGENOM" id="CLU_067291_1_0_12"/>
<dbReference type="PATRIC" id="fig|999437.3.peg.735"/>
<comment type="caution">
    <text evidence="1">The sequence shown here is derived from an EMBL/GenBank/DDBJ whole genome shotgun (WGS) entry which is preliminary data.</text>
</comment>
<evidence type="ECO:0000313" key="2">
    <source>
        <dbReference type="Proteomes" id="UP000016183"/>
    </source>
</evidence>
<dbReference type="EMBL" id="AGDZ01000018">
    <property type="protein sequence ID" value="EMB25598.1"/>
    <property type="molecule type" value="Genomic_DNA"/>
</dbReference>
<dbReference type="InterPro" id="IPR021254">
    <property type="entry name" value="DUF2806"/>
</dbReference>
<dbReference type="Proteomes" id="UP000016183">
    <property type="component" value="Unassembled WGS sequence"/>
</dbReference>
<reference evidence="1 2" key="1">
    <citation type="submission" date="2012-01" db="EMBL/GenBank/DDBJ databases">
        <title>The Genome Sequence of Treponema denticola SP33.</title>
        <authorList>
            <consortium name="The Broad Institute Genome Sequencing Platform"/>
            <person name="Earl A."/>
            <person name="Ward D."/>
            <person name="Feldgarden M."/>
            <person name="Gevers D."/>
            <person name="Blanton J.M."/>
            <person name="Fenno C.J."/>
            <person name="Baranova O.V."/>
            <person name="Mathney J."/>
            <person name="Dewhirst F.E."/>
            <person name="Izard J."/>
            <person name="Young S.K."/>
            <person name="Zeng Q."/>
            <person name="Gargeya S."/>
            <person name="Fitzgerald M."/>
            <person name="Haas B."/>
            <person name="Abouelleil A."/>
            <person name="Alvarado L."/>
            <person name="Arachchi H.M."/>
            <person name="Berlin A."/>
            <person name="Chapman S.B."/>
            <person name="Gearin G."/>
            <person name="Goldberg J."/>
            <person name="Griggs A."/>
            <person name="Gujja S."/>
            <person name="Hansen M."/>
            <person name="Heiman D."/>
            <person name="Howarth C."/>
            <person name="Larimer J."/>
            <person name="Lui A."/>
            <person name="MacDonald P.J.P."/>
            <person name="McCowen C."/>
            <person name="Montmayeur A."/>
            <person name="Murphy C."/>
            <person name="Neiman D."/>
            <person name="Pearson M."/>
            <person name="Priest M."/>
            <person name="Roberts A."/>
            <person name="Saif S."/>
            <person name="Shea T."/>
            <person name="Sisk P."/>
            <person name="Stolte C."/>
            <person name="Sykes S."/>
            <person name="Wortman J."/>
            <person name="Nusbaum C."/>
            <person name="Birren B."/>
        </authorList>
    </citation>
    <scope>NUCLEOTIDE SEQUENCE [LARGE SCALE GENOMIC DNA]</scope>
    <source>
        <strain evidence="1 2">SP33</strain>
    </source>
</reference>
<sequence>MADSKALINLGDFAKPVNTLITKISDAIGVLYEPTRMVRKAKAEMSIEELKVINELKIDDIKKRAIIRLLNDETKKQENIENIINKAIPLIKESAEADRLENDWLSSFFEKSKIISNEDMQIVWSKILAEETNNNGSFSKMTLKIVSELEKEDAEAFTKLCSFCFYIGDPTVVIFDVNESIYKKFGITFELLKHFDTLGLISFESVSGYIRQNLPSKYIVQYFSKRIAFDQSDESNELQIGSVIFTKAGQELFRISGAQESNEICEYSINKWKETCNDVKEI</sequence>
<dbReference type="OrthoDB" id="305854at2"/>
<name>M2BVS8_TREDN</name>
<accession>M2BVS8</accession>
<organism evidence="1 2">
    <name type="scientific">Treponema denticola SP33</name>
    <dbReference type="NCBI Taxonomy" id="999437"/>
    <lineage>
        <taxon>Bacteria</taxon>
        <taxon>Pseudomonadati</taxon>
        <taxon>Spirochaetota</taxon>
        <taxon>Spirochaetia</taxon>
        <taxon>Spirochaetales</taxon>
        <taxon>Treponemataceae</taxon>
        <taxon>Treponema</taxon>
    </lineage>
</organism>
<proteinExistence type="predicted"/>
<dbReference type="RefSeq" id="WP_010694111.1">
    <property type="nucleotide sequence ID" value="NZ_KB442453.1"/>
</dbReference>
<gene>
    <name evidence="1" type="ORF">HMPREF9733_00730</name>
</gene>
<dbReference type="AlphaFoldDB" id="M2BVS8"/>
<evidence type="ECO:0008006" key="3">
    <source>
        <dbReference type="Google" id="ProtNLM"/>
    </source>
</evidence>
<evidence type="ECO:0000313" key="1">
    <source>
        <dbReference type="EMBL" id="EMB25598.1"/>
    </source>
</evidence>
<dbReference type="Pfam" id="PF10987">
    <property type="entry name" value="DUF2806"/>
    <property type="match status" value="1"/>
</dbReference>